<evidence type="ECO:0000259" key="1">
    <source>
        <dbReference type="SMART" id="SM00849"/>
    </source>
</evidence>
<comment type="caution">
    <text evidence="2">The sequence shown here is derived from an EMBL/GenBank/DDBJ whole genome shotgun (WGS) entry which is preliminary data.</text>
</comment>
<accession>A0ABS9X0T6</accession>
<dbReference type="PANTHER" id="PTHR42663:SF4">
    <property type="entry name" value="SLL1036 PROTEIN"/>
    <property type="match status" value="1"/>
</dbReference>
<organism evidence="2 3">
    <name type="scientific">Colwellia maritima</name>
    <dbReference type="NCBI Taxonomy" id="2912588"/>
    <lineage>
        <taxon>Bacteria</taxon>
        <taxon>Pseudomonadati</taxon>
        <taxon>Pseudomonadota</taxon>
        <taxon>Gammaproteobacteria</taxon>
        <taxon>Alteromonadales</taxon>
        <taxon>Colwelliaceae</taxon>
        <taxon>Colwellia</taxon>
    </lineage>
</organism>
<dbReference type="EMBL" id="JAKKSL010000002">
    <property type="protein sequence ID" value="MCI2283874.1"/>
    <property type="molecule type" value="Genomic_DNA"/>
</dbReference>
<feature type="domain" description="Metallo-beta-lactamase" evidence="1">
    <location>
        <begin position="24"/>
        <end position="215"/>
    </location>
</feature>
<evidence type="ECO:0000313" key="3">
    <source>
        <dbReference type="Proteomes" id="UP001139646"/>
    </source>
</evidence>
<protein>
    <submittedName>
        <fullName evidence="2">MBL fold metallo-hydrolase</fullName>
    </submittedName>
</protein>
<name>A0ABS9X0T6_9GAMM</name>
<dbReference type="CDD" id="cd07715">
    <property type="entry name" value="TaR3-like_MBL-fold"/>
    <property type="match status" value="1"/>
</dbReference>
<dbReference type="InterPro" id="IPR036866">
    <property type="entry name" value="RibonucZ/Hydroxyglut_hydro"/>
</dbReference>
<evidence type="ECO:0000313" key="2">
    <source>
        <dbReference type="EMBL" id="MCI2283874.1"/>
    </source>
</evidence>
<gene>
    <name evidence="2" type="ORF">L3081_11270</name>
</gene>
<dbReference type="PANTHER" id="PTHR42663">
    <property type="entry name" value="HYDROLASE C777.06C-RELATED-RELATED"/>
    <property type="match status" value="1"/>
</dbReference>
<dbReference type="Gene3D" id="3.60.15.10">
    <property type="entry name" value="Ribonuclease Z/Hydroxyacylglutathione hydrolase-like"/>
    <property type="match status" value="1"/>
</dbReference>
<dbReference type="RefSeq" id="WP_242286177.1">
    <property type="nucleotide sequence ID" value="NZ_JAKKSL010000002.1"/>
</dbReference>
<dbReference type="SMART" id="SM00849">
    <property type="entry name" value="Lactamase_B"/>
    <property type="match status" value="1"/>
</dbReference>
<dbReference type="Pfam" id="PF12706">
    <property type="entry name" value="Lactamase_B_2"/>
    <property type="match status" value="1"/>
</dbReference>
<sequence>MKIEFYGVRGSPTPGKDTVIFGGNTSCVYVCLNDGNDVILDAGTGIIGLGSRLFEKENSITILLTHNHWDHIQGFPFFKPIYQPSRKISIITGAVDFEDKDMILKQMSGSSHPVKFDQLPADIGIDTKITLNKRFNIPGFTVETQALNHPDGGTAYCLYADGKKLAYVTDNELNTPTTPTTSRQQWLDFIADADVLIHDAQYTEDDLPLKLGWGHSIFEEVGRLAREANVKTLFIISHDPERKDDELLREEKNYKLSTEMNYVYIAQGKVRCLIWTIQVIHD</sequence>
<reference evidence="2" key="1">
    <citation type="submission" date="2022-01" db="EMBL/GenBank/DDBJ databases">
        <title>Colwellia maritima, isolated from seawater.</title>
        <authorList>
            <person name="Kristyanto S."/>
            <person name="Jung J."/>
            <person name="Jeon C.O."/>
        </authorList>
    </citation>
    <scope>NUCLEOTIDE SEQUENCE</scope>
    <source>
        <strain evidence="2">MSW7</strain>
    </source>
</reference>
<proteinExistence type="predicted"/>
<dbReference type="Proteomes" id="UP001139646">
    <property type="component" value="Unassembled WGS sequence"/>
</dbReference>
<dbReference type="InterPro" id="IPR001279">
    <property type="entry name" value="Metallo-B-lactamas"/>
</dbReference>
<dbReference type="SUPFAM" id="SSF56281">
    <property type="entry name" value="Metallo-hydrolase/oxidoreductase"/>
    <property type="match status" value="1"/>
</dbReference>
<keyword evidence="3" id="KW-1185">Reference proteome</keyword>